<reference evidence="2" key="1">
    <citation type="submission" date="2020-11" db="EMBL/GenBank/DDBJ databases">
        <title>Agrobacterium vitis strain K377 genome.</title>
        <authorList>
            <person name="Xi H."/>
        </authorList>
    </citation>
    <scope>NUCLEOTIDE SEQUENCE</scope>
    <source>
        <strain evidence="2">K377</strain>
        <plasmid evidence="2">unnamed3</plasmid>
    </source>
</reference>
<evidence type="ECO:0000313" key="2">
    <source>
        <dbReference type="EMBL" id="MBF2714518.1"/>
    </source>
</evidence>
<dbReference type="RefSeq" id="WP_156534828.1">
    <property type="nucleotide sequence ID" value="NZ_JACXXJ020000004.1"/>
</dbReference>
<organism evidence="2 3">
    <name type="scientific">Agrobacterium vitis</name>
    <name type="common">Rhizobium vitis</name>
    <dbReference type="NCBI Taxonomy" id="373"/>
    <lineage>
        <taxon>Bacteria</taxon>
        <taxon>Pseudomonadati</taxon>
        <taxon>Pseudomonadota</taxon>
        <taxon>Alphaproteobacteria</taxon>
        <taxon>Hyphomicrobiales</taxon>
        <taxon>Rhizobiaceae</taxon>
        <taxon>Rhizobium/Agrobacterium group</taxon>
        <taxon>Agrobacterium</taxon>
    </lineage>
</organism>
<keyword evidence="2" id="KW-0614">Plasmid</keyword>
<feature type="transmembrane region" description="Helical" evidence="1">
    <location>
        <begin position="71"/>
        <end position="89"/>
    </location>
</feature>
<accession>A0AAE2R9W1</accession>
<protein>
    <submittedName>
        <fullName evidence="2">Uncharacterized protein</fullName>
    </submittedName>
</protein>
<sequence>METACARTPSPSLTASSDLRFEALDILSHPGRLEALFARDDVTLSALNPSIGQEGLLVTMTHVLLQRRAPYMAHGAVALYICCIIFTLNRFRFKELCIKAVGKAKKRLYLTGGATPLYLADGRGHTVLSVPGFLPEARFFAR</sequence>
<evidence type="ECO:0000256" key="1">
    <source>
        <dbReference type="SAM" id="Phobius"/>
    </source>
</evidence>
<keyword evidence="1" id="KW-1133">Transmembrane helix</keyword>
<dbReference type="Proteomes" id="UP000655037">
    <property type="component" value="Unassembled WGS sequence"/>
</dbReference>
<proteinExistence type="predicted"/>
<dbReference type="AlphaFoldDB" id="A0AAE2R9W1"/>
<geneLocation type="plasmid" evidence="2">
    <name>unnamed3</name>
</geneLocation>
<evidence type="ECO:0000313" key="3">
    <source>
        <dbReference type="Proteomes" id="UP000655037"/>
    </source>
</evidence>
<gene>
    <name evidence="2" type="ORF">IEI95_009820</name>
</gene>
<keyword evidence="1" id="KW-0812">Transmembrane</keyword>
<keyword evidence="1" id="KW-0472">Membrane</keyword>
<comment type="caution">
    <text evidence="2">The sequence shown here is derived from an EMBL/GenBank/DDBJ whole genome shotgun (WGS) entry which is preliminary data.</text>
</comment>
<dbReference type="EMBL" id="JACXXJ020000004">
    <property type="protein sequence ID" value="MBF2714518.1"/>
    <property type="molecule type" value="Genomic_DNA"/>
</dbReference>
<name>A0AAE2R9W1_AGRVI</name>